<dbReference type="Proteomes" id="UP000614200">
    <property type="component" value="Unassembled WGS sequence"/>
</dbReference>
<proteinExistence type="predicted"/>
<evidence type="ECO:0000313" key="6">
    <source>
        <dbReference type="EMBL" id="MBF4692762.1"/>
    </source>
</evidence>
<dbReference type="InterPro" id="IPR011006">
    <property type="entry name" value="CheY-like_superfamily"/>
</dbReference>
<comment type="caution">
    <text evidence="6">The sequence shown here is derived from an EMBL/GenBank/DDBJ whole genome shotgun (WGS) entry which is preliminary data.</text>
</comment>
<feature type="modified residue" description="4-aspartylphosphate" evidence="4">
    <location>
        <position position="55"/>
    </location>
</feature>
<evidence type="ECO:0000256" key="4">
    <source>
        <dbReference type="PROSITE-ProRule" id="PRU00169"/>
    </source>
</evidence>
<evidence type="ECO:0000256" key="1">
    <source>
        <dbReference type="ARBA" id="ARBA00018672"/>
    </source>
</evidence>
<dbReference type="PROSITE" id="PS50110">
    <property type="entry name" value="RESPONSE_REGULATORY"/>
    <property type="match status" value="1"/>
</dbReference>
<dbReference type="RefSeq" id="WP_194700999.1">
    <property type="nucleotide sequence ID" value="NZ_JADKNH010000003.1"/>
</dbReference>
<comment type="function">
    <text evidence="3">May play the central regulatory role in sporulation. It may be an element of the effector pathway responsible for the activation of sporulation genes in response to nutritional stress. Spo0A may act in concert with spo0H (a sigma factor) to control the expression of some genes that are critical to the sporulation process.</text>
</comment>
<reference evidence="6 7" key="1">
    <citation type="submission" date="2020-11" db="EMBL/GenBank/DDBJ databases">
        <title>Fusibacter basophilias sp. nov.</title>
        <authorList>
            <person name="Qiu D."/>
        </authorList>
    </citation>
    <scope>NUCLEOTIDE SEQUENCE [LARGE SCALE GENOMIC DNA]</scope>
    <source>
        <strain evidence="6 7">Q10-2</strain>
    </source>
</reference>
<keyword evidence="2 4" id="KW-0597">Phosphoprotein</keyword>
<evidence type="ECO:0000256" key="2">
    <source>
        <dbReference type="ARBA" id="ARBA00022553"/>
    </source>
</evidence>
<evidence type="ECO:0000313" key="7">
    <source>
        <dbReference type="Proteomes" id="UP000614200"/>
    </source>
</evidence>
<dbReference type="SUPFAM" id="SSF52172">
    <property type="entry name" value="CheY-like"/>
    <property type="match status" value="1"/>
</dbReference>
<evidence type="ECO:0000259" key="5">
    <source>
        <dbReference type="PROSITE" id="PS50110"/>
    </source>
</evidence>
<accession>A0ABR9ZQM6</accession>
<dbReference type="PANTHER" id="PTHR43719">
    <property type="entry name" value="TWO-COMPONENT HISTIDINE KINASE"/>
    <property type="match status" value="1"/>
</dbReference>
<keyword evidence="7" id="KW-1185">Reference proteome</keyword>
<feature type="domain" description="Response regulatory" evidence="5">
    <location>
        <begin position="2"/>
        <end position="128"/>
    </location>
</feature>
<dbReference type="PANTHER" id="PTHR43719:SF28">
    <property type="entry name" value="PEROXIDE STRESS-ACTIVATED HISTIDINE KINASE MAK1-RELATED"/>
    <property type="match status" value="1"/>
</dbReference>
<dbReference type="Gene3D" id="3.40.50.2300">
    <property type="match status" value="1"/>
</dbReference>
<name>A0ABR9ZQM6_9FIRM</name>
<organism evidence="6 7">
    <name type="scientific">Fusibacter ferrireducens</name>
    <dbReference type="NCBI Taxonomy" id="2785058"/>
    <lineage>
        <taxon>Bacteria</taxon>
        <taxon>Bacillati</taxon>
        <taxon>Bacillota</taxon>
        <taxon>Clostridia</taxon>
        <taxon>Eubacteriales</taxon>
        <taxon>Eubacteriales Family XII. Incertae Sedis</taxon>
        <taxon>Fusibacter</taxon>
    </lineage>
</organism>
<dbReference type="Pfam" id="PF00072">
    <property type="entry name" value="Response_reg"/>
    <property type="match status" value="1"/>
</dbReference>
<dbReference type="InterPro" id="IPR001789">
    <property type="entry name" value="Sig_transdc_resp-reg_receiver"/>
</dbReference>
<evidence type="ECO:0000256" key="3">
    <source>
        <dbReference type="ARBA" id="ARBA00024867"/>
    </source>
</evidence>
<dbReference type="SMART" id="SM00448">
    <property type="entry name" value="REC"/>
    <property type="match status" value="1"/>
</dbReference>
<dbReference type="InterPro" id="IPR050956">
    <property type="entry name" value="2C_system_His_kinase"/>
</dbReference>
<dbReference type="EMBL" id="JADKNH010000003">
    <property type="protein sequence ID" value="MBF4692762.1"/>
    <property type="molecule type" value="Genomic_DNA"/>
</dbReference>
<gene>
    <name evidence="6" type="ORF">ISU02_06510</name>
</gene>
<sequence>MRILIAEDDYVSRTFLYKFLSNYGECDVTVDGIEALEVFIMSLDEGQHYDLICLDIMMPEVDGVNVLKTIRVLEDERKIPADKKSKVIMTTALNATEKVKNAFEIGAEGYAVKPIDIDKFVEVLRKLELIEQ</sequence>
<protein>
    <recommendedName>
        <fullName evidence="1">Stage 0 sporulation protein A homolog</fullName>
    </recommendedName>
</protein>